<gene>
    <name evidence="1" type="ORF">SAMN05444380_13711</name>
</gene>
<evidence type="ECO:0000313" key="2">
    <source>
        <dbReference type="Proteomes" id="UP000181976"/>
    </source>
</evidence>
<dbReference type="STRING" id="385682.SAMN05444380_13711"/>
<sequence>MPDILKFYQPISLSNGLIAVYTLQCNRTFSVFRAISGKALRYGIFCPKSLLKQARYTLQNRVCPQKHSHYTPEVAKSISNILKSPEKEEKAVAKHSLNLQFQTFSGLVALYLRLNLFSLLTFRRTGLNQDLV</sequence>
<dbReference type="EMBL" id="FONA01000037">
    <property type="protein sequence ID" value="SFF09236.1"/>
    <property type="molecule type" value="Genomic_DNA"/>
</dbReference>
<protein>
    <submittedName>
        <fullName evidence="1">Uncharacterized protein</fullName>
    </submittedName>
</protein>
<dbReference type="OrthoDB" id="1516928at2"/>
<evidence type="ECO:0000313" key="1">
    <source>
        <dbReference type="EMBL" id="SFF09236.1"/>
    </source>
</evidence>
<organism evidence="1 2">
    <name type="scientific">Thermophagus xiamenensis</name>
    <dbReference type="NCBI Taxonomy" id="385682"/>
    <lineage>
        <taxon>Bacteria</taxon>
        <taxon>Pseudomonadati</taxon>
        <taxon>Bacteroidota</taxon>
        <taxon>Bacteroidia</taxon>
        <taxon>Marinilabiliales</taxon>
        <taxon>Marinilabiliaceae</taxon>
        <taxon>Thermophagus</taxon>
    </lineage>
</organism>
<dbReference type="RefSeq" id="WP_010528930.1">
    <property type="nucleotide sequence ID" value="NZ_AFSL01000110.1"/>
</dbReference>
<keyword evidence="2" id="KW-1185">Reference proteome</keyword>
<dbReference type="Proteomes" id="UP000181976">
    <property type="component" value="Unassembled WGS sequence"/>
</dbReference>
<dbReference type="AlphaFoldDB" id="A0A1I2FXJ4"/>
<reference evidence="1 2" key="1">
    <citation type="submission" date="2016-10" db="EMBL/GenBank/DDBJ databases">
        <authorList>
            <person name="de Groot N.N."/>
        </authorList>
    </citation>
    <scope>NUCLEOTIDE SEQUENCE [LARGE SCALE GENOMIC DNA]</scope>
    <source>
        <strain evidence="1 2">DSM 19012</strain>
    </source>
</reference>
<proteinExistence type="predicted"/>
<accession>A0A1I2FXJ4</accession>
<dbReference type="InParanoid" id="A0A1I2FXJ4"/>
<name>A0A1I2FXJ4_9BACT</name>